<dbReference type="Proteomes" id="UP001549143">
    <property type="component" value="Unassembled WGS sequence"/>
</dbReference>
<evidence type="ECO:0000259" key="2">
    <source>
        <dbReference type="Pfam" id="PF09977"/>
    </source>
</evidence>
<gene>
    <name evidence="4" type="ORF">ABID44_001006</name>
</gene>
<comment type="caution">
    <text evidence="4">The sequence shown here is derived from an EMBL/GenBank/DDBJ whole genome shotgun (WGS) entry which is preliminary data.</text>
</comment>
<protein>
    <submittedName>
        <fullName evidence="4">Membrane protein</fullName>
    </submittedName>
</protein>
<accession>A0ABV2KIL9</accession>
<sequence length="595" mass="62394">MDKRLPEKRRLGRRFLDSGKGNFAVMTALTLPFAIVLTAFAVDEGSLYTERRHAQAITDIAAIAATSNMSKAEAAVAATFADNGLGQVLVRSPADATPPVAGRPVANVVRGRYTPDPSKSRNERFEAGRQPYNAVQVSLNKIGRLYFGSSIMPAPVIGTSAIASSSTEAAFAVGSRLLSLNDGLVNALLGSLLGANLRLNVMDYNSLAKVDVSVLDFLDALAIKTNATAVTYSDLLATEAKIGDIAAAMADAPGLSGANRIALQTLGRETSANLRLALNTLVDLGSVGKLAIGQRPAGLDIEASALSILTTSAAIANGENMVSVNLGGELPGLGGLTLKVAIGEPPQRSPWLAVGEEGKVVRTAQTRISLVATVSPLSGKTDIQDGIRKIHIASIHLPLHVEVAYAEAKLKSIECATGRPDSIQVKLDVTPGIAELYLGKATGSGFADFTRKLNFEKATIADISLNILGLIKLDVLSITGLAHAAMGNSKTKTVSFDRAAIDQRVWKNVKTDNYTDKLTRTLIDDLQLSVKPLGLGIDLGWLLGSVTNAVKPALYAITPVLDELLHNLLNMLGVGLGEADVRVTGATCGRSVLVQ</sequence>
<feature type="transmembrane region" description="Helical" evidence="1">
    <location>
        <begin position="21"/>
        <end position="42"/>
    </location>
</feature>
<dbReference type="Pfam" id="PF09977">
    <property type="entry name" value="Tad_C"/>
    <property type="match status" value="1"/>
</dbReference>
<name>A0ABV2KIL9_9HYPH</name>
<keyword evidence="1" id="KW-0472">Membrane</keyword>
<feature type="domain" description="DUF2134" evidence="2">
    <location>
        <begin position="68"/>
        <end position="161"/>
    </location>
</feature>
<feature type="domain" description="Putative Flp pilus-assembly TadG-like N-terminal" evidence="3">
    <location>
        <begin position="21"/>
        <end position="65"/>
    </location>
</feature>
<keyword evidence="1" id="KW-0812">Transmembrane</keyword>
<dbReference type="Pfam" id="PF13400">
    <property type="entry name" value="Tad"/>
    <property type="match status" value="1"/>
</dbReference>
<dbReference type="EMBL" id="JBEPMN010000002">
    <property type="protein sequence ID" value="MET3660692.1"/>
    <property type="molecule type" value="Genomic_DNA"/>
</dbReference>
<keyword evidence="1" id="KW-1133">Transmembrane helix</keyword>
<evidence type="ECO:0000313" key="4">
    <source>
        <dbReference type="EMBL" id="MET3660692.1"/>
    </source>
</evidence>
<evidence type="ECO:0000313" key="5">
    <source>
        <dbReference type="Proteomes" id="UP001549143"/>
    </source>
</evidence>
<proteinExistence type="predicted"/>
<evidence type="ECO:0000256" key="1">
    <source>
        <dbReference type="SAM" id="Phobius"/>
    </source>
</evidence>
<dbReference type="RefSeq" id="WP_354150568.1">
    <property type="nucleotide sequence ID" value="NZ_JBEPMN010000002.1"/>
</dbReference>
<organism evidence="4 5">
    <name type="scientific">Aquamicrobium ahrensii</name>
    <dbReference type="NCBI Taxonomy" id="469551"/>
    <lineage>
        <taxon>Bacteria</taxon>
        <taxon>Pseudomonadati</taxon>
        <taxon>Pseudomonadota</taxon>
        <taxon>Alphaproteobacteria</taxon>
        <taxon>Hyphomicrobiales</taxon>
        <taxon>Phyllobacteriaceae</taxon>
        <taxon>Aquamicrobium</taxon>
    </lineage>
</organism>
<evidence type="ECO:0000259" key="3">
    <source>
        <dbReference type="Pfam" id="PF13400"/>
    </source>
</evidence>
<dbReference type="InterPro" id="IPR028087">
    <property type="entry name" value="Tad_N"/>
</dbReference>
<keyword evidence="5" id="KW-1185">Reference proteome</keyword>
<dbReference type="InterPro" id="IPR018705">
    <property type="entry name" value="DUF2134_membrane"/>
</dbReference>
<reference evidence="4 5" key="1">
    <citation type="submission" date="2024-06" db="EMBL/GenBank/DDBJ databases">
        <title>Genomic Encyclopedia of Type Strains, Phase IV (KMG-IV): sequencing the most valuable type-strain genomes for metagenomic binning, comparative biology and taxonomic classification.</title>
        <authorList>
            <person name="Goeker M."/>
        </authorList>
    </citation>
    <scope>NUCLEOTIDE SEQUENCE [LARGE SCALE GENOMIC DNA]</scope>
    <source>
        <strain evidence="4 5">DSM 19730</strain>
    </source>
</reference>